<keyword evidence="2" id="KW-1133">Transmembrane helix</keyword>
<evidence type="ECO:0000313" key="3">
    <source>
        <dbReference type="EMBL" id="VDL60107.1"/>
    </source>
</evidence>
<dbReference type="AlphaFoldDB" id="A0A0R3SRI9"/>
<reference evidence="3 5" key="2">
    <citation type="submission" date="2018-11" db="EMBL/GenBank/DDBJ databases">
        <authorList>
            <consortium name="Pathogen Informatics"/>
        </authorList>
    </citation>
    <scope>NUCLEOTIDE SEQUENCE [LARGE SCALE GENOMIC DNA]</scope>
</reference>
<gene>
    <name evidence="3" type="ORF">HDID_LOCUS7789</name>
    <name evidence="4" type="ORF">WMSIL1_LOCUS7932</name>
</gene>
<feature type="compositionally biased region" description="Basic and acidic residues" evidence="1">
    <location>
        <begin position="92"/>
        <end position="103"/>
    </location>
</feature>
<evidence type="ECO:0000256" key="1">
    <source>
        <dbReference type="SAM" id="MobiDB-lite"/>
    </source>
</evidence>
<reference evidence="4 6" key="3">
    <citation type="submission" date="2019-07" db="EMBL/GenBank/DDBJ databases">
        <authorList>
            <person name="Jastrzebski P J."/>
            <person name="Paukszto L."/>
            <person name="Jastrzebski P J."/>
        </authorList>
    </citation>
    <scope>NUCLEOTIDE SEQUENCE [LARGE SCALE GENOMIC DNA]</scope>
    <source>
        <strain evidence="4 6">WMS-il1</strain>
    </source>
</reference>
<proteinExistence type="predicted"/>
<sequence>MTQVTAKEFNPLDEPDLAPSIQQGLIIGGGLVGGMIIVVLLVICCCCNVRSQRADNARIVKSTSRPSDVKKNTVVTSKISPDPVQTQPTSQDEAKSGKERDLNCEMPNDSQGQMTRFSCEDKRDHVNTCILKTTTSLPTSASGINLPSYAKVRGSKASAFYLNATIQ</sequence>
<name>A0A0R3SRI9_HYMDI</name>
<evidence type="ECO:0000313" key="5">
    <source>
        <dbReference type="Proteomes" id="UP000274504"/>
    </source>
</evidence>
<evidence type="ECO:0000313" key="7">
    <source>
        <dbReference type="WBParaSite" id="HDID_0000779101-mRNA-1"/>
    </source>
</evidence>
<evidence type="ECO:0000313" key="4">
    <source>
        <dbReference type="EMBL" id="VUZ48587.1"/>
    </source>
</evidence>
<dbReference type="WBParaSite" id="HDID_0000779101-mRNA-1">
    <property type="protein sequence ID" value="HDID_0000779101-mRNA-1"/>
    <property type="gene ID" value="HDID_0000779101"/>
</dbReference>
<keyword evidence="2" id="KW-0812">Transmembrane</keyword>
<organism evidence="7">
    <name type="scientific">Hymenolepis diminuta</name>
    <name type="common">Rat tapeworm</name>
    <dbReference type="NCBI Taxonomy" id="6216"/>
    <lineage>
        <taxon>Eukaryota</taxon>
        <taxon>Metazoa</taxon>
        <taxon>Spiralia</taxon>
        <taxon>Lophotrochozoa</taxon>
        <taxon>Platyhelminthes</taxon>
        <taxon>Cestoda</taxon>
        <taxon>Eucestoda</taxon>
        <taxon>Cyclophyllidea</taxon>
        <taxon>Hymenolepididae</taxon>
        <taxon>Hymenolepis</taxon>
    </lineage>
</organism>
<dbReference type="Proteomes" id="UP000274504">
    <property type="component" value="Unassembled WGS sequence"/>
</dbReference>
<keyword evidence="6" id="KW-1185">Reference proteome</keyword>
<evidence type="ECO:0000256" key="2">
    <source>
        <dbReference type="SAM" id="Phobius"/>
    </source>
</evidence>
<evidence type="ECO:0000313" key="6">
    <source>
        <dbReference type="Proteomes" id="UP000321570"/>
    </source>
</evidence>
<keyword evidence="2" id="KW-0472">Membrane</keyword>
<feature type="region of interest" description="Disordered" evidence="1">
    <location>
        <begin position="62"/>
        <end position="115"/>
    </location>
</feature>
<feature type="compositionally biased region" description="Polar residues" evidence="1">
    <location>
        <begin position="73"/>
        <end position="91"/>
    </location>
</feature>
<accession>A0A0R3SRI9</accession>
<dbReference type="EMBL" id="UYSG01010980">
    <property type="protein sequence ID" value="VDL60107.1"/>
    <property type="molecule type" value="Genomic_DNA"/>
</dbReference>
<dbReference type="EMBL" id="CABIJS010000299">
    <property type="protein sequence ID" value="VUZ48587.1"/>
    <property type="molecule type" value="Genomic_DNA"/>
</dbReference>
<protein>
    <submittedName>
        <fullName evidence="7">Melanoma antigen recognized by T-cells 1</fullName>
    </submittedName>
</protein>
<feature type="transmembrane region" description="Helical" evidence="2">
    <location>
        <begin position="25"/>
        <end position="49"/>
    </location>
</feature>
<dbReference type="Proteomes" id="UP000321570">
    <property type="component" value="Unassembled WGS sequence"/>
</dbReference>
<reference evidence="7" key="1">
    <citation type="submission" date="2017-02" db="UniProtKB">
        <authorList>
            <consortium name="WormBaseParasite"/>
        </authorList>
    </citation>
    <scope>IDENTIFICATION</scope>
</reference>